<evidence type="ECO:0000313" key="3">
    <source>
        <dbReference type="Proteomes" id="UP001197093"/>
    </source>
</evidence>
<proteinExistence type="predicted"/>
<dbReference type="Proteomes" id="UP001197093">
    <property type="component" value="Unassembled WGS sequence"/>
</dbReference>
<feature type="chain" id="PRO_5042261252" evidence="1">
    <location>
        <begin position="21"/>
        <end position="414"/>
    </location>
</feature>
<organism evidence="2 3">
    <name type="scientific">Staphylotrichum longicolle</name>
    <dbReference type="NCBI Taxonomy" id="669026"/>
    <lineage>
        <taxon>Eukaryota</taxon>
        <taxon>Fungi</taxon>
        <taxon>Dikarya</taxon>
        <taxon>Ascomycota</taxon>
        <taxon>Pezizomycotina</taxon>
        <taxon>Sordariomycetes</taxon>
        <taxon>Sordariomycetidae</taxon>
        <taxon>Sordariales</taxon>
        <taxon>Chaetomiaceae</taxon>
        <taxon>Staphylotrichum</taxon>
    </lineage>
</organism>
<protein>
    <submittedName>
        <fullName evidence="2">Uncharacterized protein</fullName>
    </submittedName>
</protein>
<dbReference type="EMBL" id="JAHCVI010000005">
    <property type="protein sequence ID" value="KAG7284769.1"/>
    <property type="molecule type" value="Genomic_DNA"/>
</dbReference>
<evidence type="ECO:0000313" key="2">
    <source>
        <dbReference type="EMBL" id="KAG7284769.1"/>
    </source>
</evidence>
<name>A0AAD4EPA3_9PEZI</name>
<gene>
    <name evidence="2" type="ORF">NEMBOFW57_009381</name>
</gene>
<keyword evidence="1" id="KW-0732">Signal</keyword>
<sequence length="414" mass="43159">MRNLGFVVLWGIALVQSANALFFCLRTNPCWGALGVVGGLLDCLGNLVVTVTPPAVTQTKTITAIVSAVDTVTVTTSTTATVATSTILFTETTTTTASTATNTVLQTSTVFTTLTSTETAPPIVTTTTIYGSVLEVKKMARDVDVVARGNNPYGIPDYAWPACQDWDHYVDACKCFGINPITITKQPTAKTVTVTASNAITTTVSTLTTTTTNTVPVTATTSATFTAVVEVIASATITQTVTVTSTAIVTTTTAPTVTSTQGCKPTGVPFRIKPQIEGAEFVLADLGDGTVVWVNFGSGADDPQNVALTTFVLNENGFLETFANTASGIGIDTNLSETSERFFAFSEPAIDNPAMGYVRIKGCIDPITSIISLSADGRSNILSCSFGIPYLSSGDGTDVASRCDLLFPPTEAPP</sequence>
<dbReference type="AlphaFoldDB" id="A0AAD4EPA3"/>
<evidence type="ECO:0000256" key="1">
    <source>
        <dbReference type="SAM" id="SignalP"/>
    </source>
</evidence>
<comment type="caution">
    <text evidence="2">The sequence shown here is derived from an EMBL/GenBank/DDBJ whole genome shotgun (WGS) entry which is preliminary data.</text>
</comment>
<feature type="signal peptide" evidence="1">
    <location>
        <begin position="1"/>
        <end position="20"/>
    </location>
</feature>
<keyword evidence="3" id="KW-1185">Reference proteome</keyword>
<accession>A0AAD4EPA3</accession>
<reference evidence="2" key="1">
    <citation type="submission" date="2023-02" db="EMBL/GenBank/DDBJ databases">
        <authorList>
            <person name="Palmer J.M."/>
        </authorList>
    </citation>
    <scope>NUCLEOTIDE SEQUENCE</scope>
    <source>
        <strain evidence="2">FW57</strain>
    </source>
</reference>